<dbReference type="PROSITE" id="PS01044">
    <property type="entry name" value="SQUALEN_PHYTOEN_SYN_1"/>
    <property type="match status" value="1"/>
</dbReference>
<dbReference type="PANTHER" id="PTHR31480">
    <property type="entry name" value="BIFUNCTIONAL LYCOPENE CYCLASE/PHYTOENE SYNTHASE"/>
    <property type="match status" value="1"/>
</dbReference>
<evidence type="ECO:0000313" key="5">
    <source>
        <dbReference type="Proteomes" id="UP000298210"/>
    </source>
</evidence>
<evidence type="ECO:0000313" key="4">
    <source>
        <dbReference type="EMBL" id="TES49537.1"/>
    </source>
</evidence>
<dbReference type="RefSeq" id="WP_134258964.1">
    <property type="nucleotide sequence ID" value="NZ_LDIM01000006.1"/>
</dbReference>
<name>A0A4Y7WME2_9BACI</name>
<gene>
    <name evidence="4" type="ORF">E2L03_08705</name>
</gene>
<dbReference type="InterPro" id="IPR033904">
    <property type="entry name" value="Trans_IPPS_HH"/>
</dbReference>
<dbReference type="GO" id="GO:0016117">
    <property type="term" value="P:carotenoid biosynthetic process"/>
    <property type="evidence" value="ECO:0007669"/>
    <property type="project" value="UniProtKB-KW"/>
</dbReference>
<evidence type="ECO:0000256" key="2">
    <source>
        <dbReference type="ARBA" id="ARBA00022679"/>
    </source>
</evidence>
<dbReference type="InterPro" id="IPR002060">
    <property type="entry name" value="Squ/phyt_synthse"/>
</dbReference>
<accession>A0A4Y7WME2</accession>
<dbReference type="Proteomes" id="UP000298210">
    <property type="component" value="Unassembled WGS sequence"/>
</dbReference>
<dbReference type="SFLD" id="SFLDG01018">
    <property type="entry name" value="Squalene/Phytoene_Synthase_Lik"/>
    <property type="match status" value="1"/>
</dbReference>
<dbReference type="InterPro" id="IPR044843">
    <property type="entry name" value="Trans_IPPS_bact-type"/>
</dbReference>
<dbReference type="CDD" id="cd00683">
    <property type="entry name" value="Trans_IPPS_HH"/>
    <property type="match status" value="1"/>
</dbReference>
<reference evidence="4 5" key="1">
    <citation type="submission" date="2019-03" db="EMBL/GenBank/DDBJ databases">
        <authorList>
            <person name="Liu G."/>
        </authorList>
    </citation>
    <scope>NUCLEOTIDE SEQUENCE [LARGE SCALE GENOMIC DNA]</scope>
    <source>
        <strain evidence="4 5">DSM 19099</strain>
    </source>
</reference>
<sequence length="290" mass="34001">MTDLDDAYALCYEKMKTHSATFSKAFHFLPVKQRRAVWAIYAFCRQADDIVDDEGEMFTKRRKLKTFEQQFDQMLVDKDVSQPEWLALKDVFNQFHVNPLDFKDQLKGQAFDLRTKRIVTVEELEQYSYFVASTVGLMLLPILAPMDHHALRESAIALGKGMQLTNILRDVGEDLQRGKIYLPIDLMNEYGVTEEQLKAGVVDQSFIDLWEAVARKAEHYYDQSLEQLDVYPNEAKFSVYGATIMYREILQAIRMEKYDVFSRKIYVDDQRKKEILAELRLTKDEHRQPL</sequence>
<dbReference type="Gene3D" id="1.10.600.10">
    <property type="entry name" value="Farnesyl Diphosphate Synthase"/>
    <property type="match status" value="1"/>
</dbReference>
<dbReference type="SUPFAM" id="SSF48576">
    <property type="entry name" value="Terpenoid synthases"/>
    <property type="match status" value="1"/>
</dbReference>
<comment type="caution">
    <text evidence="4">The sequence shown here is derived from an EMBL/GenBank/DDBJ whole genome shotgun (WGS) entry which is preliminary data.</text>
</comment>
<protein>
    <submittedName>
        <fullName evidence="4">Phytoene/squalene synthase family protein</fullName>
    </submittedName>
</protein>
<dbReference type="InterPro" id="IPR008949">
    <property type="entry name" value="Isoprenoid_synthase_dom_sf"/>
</dbReference>
<dbReference type="InterPro" id="IPR019845">
    <property type="entry name" value="Squalene/phytoene_synthase_CS"/>
</dbReference>
<organism evidence="4 5">
    <name type="scientific">Shouchella lehensis</name>
    <dbReference type="NCBI Taxonomy" id="300825"/>
    <lineage>
        <taxon>Bacteria</taxon>
        <taxon>Bacillati</taxon>
        <taxon>Bacillota</taxon>
        <taxon>Bacilli</taxon>
        <taxon>Bacillales</taxon>
        <taxon>Bacillaceae</taxon>
        <taxon>Shouchella</taxon>
    </lineage>
</organism>
<dbReference type="SFLD" id="SFLDG01212">
    <property type="entry name" value="Phytoene_synthase_like"/>
    <property type="match status" value="1"/>
</dbReference>
<dbReference type="GO" id="GO:0004311">
    <property type="term" value="F:geranylgeranyl diphosphate synthase activity"/>
    <property type="evidence" value="ECO:0007669"/>
    <property type="project" value="InterPro"/>
</dbReference>
<keyword evidence="2" id="KW-0808">Transferase</keyword>
<proteinExistence type="predicted"/>
<dbReference type="Pfam" id="PF00494">
    <property type="entry name" value="SQS_PSY"/>
    <property type="match status" value="1"/>
</dbReference>
<dbReference type="SFLD" id="SFLDS00005">
    <property type="entry name" value="Isoprenoid_Synthase_Type_I"/>
    <property type="match status" value="1"/>
</dbReference>
<dbReference type="AlphaFoldDB" id="A0A4Y7WME2"/>
<evidence type="ECO:0000256" key="3">
    <source>
        <dbReference type="ARBA" id="ARBA00022746"/>
    </source>
</evidence>
<keyword evidence="3" id="KW-0125">Carotenoid biosynthesis</keyword>
<comment type="pathway">
    <text evidence="1">Carotenoid biosynthesis.</text>
</comment>
<evidence type="ECO:0000256" key="1">
    <source>
        <dbReference type="ARBA" id="ARBA00004829"/>
    </source>
</evidence>
<dbReference type="GO" id="GO:0051996">
    <property type="term" value="F:squalene synthase [NAD(P)H] activity"/>
    <property type="evidence" value="ECO:0007669"/>
    <property type="project" value="InterPro"/>
</dbReference>
<dbReference type="EMBL" id="SNUX01000002">
    <property type="protein sequence ID" value="TES49537.1"/>
    <property type="molecule type" value="Genomic_DNA"/>
</dbReference>